<organism evidence="2 3">
    <name type="scientific">Pyronema omphalodes (strain CBS 100304)</name>
    <name type="common">Pyronema confluens</name>
    <dbReference type="NCBI Taxonomy" id="1076935"/>
    <lineage>
        <taxon>Eukaryota</taxon>
        <taxon>Fungi</taxon>
        <taxon>Dikarya</taxon>
        <taxon>Ascomycota</taxon>
        <taxon>Pezizomycotina</taxon>
        <taxon>Pezizomycetes</taxon>
        <taxon>Pezizales</taxon>
        <taxon>Pyronemataceae</taxon>
        <taxon>Pyronema</taxon>
    </lineage>
</organism>
<keyword evidence="1" id="KW-0732">Signal</keyword>
<evidence type="ECO:0000313" key="2">
    <source>
        <dbReference type="EMBL" id="CCX05244.1"/>
    </source>
</evidence>
<feature type="signal peptide" evidence="1">
    <location>
        <begin position="1"/>
        <end position="19"/>
    </location>
</feature>
<evidence type="ECO:0000313" key="3">
    <source>
        <dbReference type="Proteomes" id="UP000018144"/>
    </source>
</evidence>
<dbReference type="Proteomes" id="UP000018144">
    <property type="component" value="Unassembled WGS sequence"/>
</dbReference>
<keyword evidence="3" id="KW-1185">Reference proteome</keyword>
<reference evidence="2 3" key="1">
    <citation type="journal article" date="2013" name="PLoS Genet.">
        <title>The genome and development-dependent transcriptomes of Pyronema confluens: a window into fungal evolution.</title>
        <authorList>
            <person name="Traeger S."/>
            <person name="Altegoer F."/>
            <person name="Freitag M."/>
            <person name="Gabaldon T."/>
            <person name="Kempken F."/>
            <person name="Kumar A."/>
            <person name="Marcet-Houben M."/>
            <person name="Poggeler S."/>
            <person name="Stajich J.E."/>
            <person name="Nowrousian M."/>
        </authorList>
    </citation>
    <scope>NUCLEOTIDE SEQUENCE [LARGE SCALE GENOMIC DNA]</scope>
    <source>
        <strain evidence="3">CBS 100304</strain>
        <tissue evidence="2">Vegetative mycelium</tissue>
    </source>
</reference>
<evidence type="ECO:0000256" key="1">
    <source>
        <dbReference type="SAM" id="SignalP"/>
    </source>
</evidence>
<dbReference type="EMBL" id="HF935239">
    <property type="protein sequence ID" value="CCX05244.1"/>
    <property type="molecule type" value="Genomic_DNA"/>
</dbReference>
<feature type="chain" id="PRO_5004651541" evidence="1">
    <location>
        <begin position="20"/>
        <end position="103"/>
    </location>
</feature>
<gene>
    <name evidence="2" type="ORF">PCON_04831</name>
</gene>
<accession>U4KZU7</accession>
<protein>
    <submittedName>
        <fullName evidence="2">Uncharacterized protein</fullName>
    </submittedName>
</protein>
<proteinExistence type="predicted"/>
<dbReference type="AlphaFoldDB" id="U4KZU7"/>
<name>U4KZU7_PYROM</name>
<sequence>MQLLTAIAIALSVLPAVQAADIFMCSNSGYEEPCYNATTSDHECIDVAPDFMHRIVSARTFTGICAAHAGPNCGGPQLTTITPEGQEFIPEGRHIASFFCRDE</sequence>